<accession>A0AAE0KRD3</accession>
<evidence type="ECO:0000313" key="3">
    <source>
        <dbReference type="Proteomes" id="UP001190700"/>
    </source>
</evidence>
<dbReference type="EMBL" id="LGRX02020269">
    <property type="protein sequence ID" value="KAK3257660.1"/>
    <property type="molecule type" value="Genomic_DNA"/>
</dbReference>
<name>A0AAE0KRD3_9CHLO</name>
<organism evidence="2 3">
    <name type="scientific">Cymbomonas tetramitiformis</name>
    <dbReference type="NCBI Taxonomy" id="36881"/>
    <lineage>
        <taxon>Eukaryota</taxon>
        <taxon>Viridiplantae</taxon>
        <taxon>Chlorophyta</taxon>
        <taxon>Pyramimonadophyceae</taxon>
        <taxon>Pyramimonadales</taxon>
        <taxon>Pyramimonadaceae</taxon>
        <taxon>Cymbomonas</taxon>
    </lineage>
</organism>
<feature type="domain" description="DM8" evidence="1">
    <location>
        <begin position="25"/>
        <end position="147"/>
    </location>
</feature>
<dbReference type="AlphaFoldDB" id="A0AAE0KRD3"/>
<reference evidence="2 3" key="1">
    <citation type="journal article" date="2015" name="Genome Biol. Evol.">
        <title>Comparative Genomics of a Bacterivorous Green Alga Reveals Evolutionary Causalities and Consequences of Phago-Mixotrophic Mode of Nutrition.</title>
        <authorList>
            <person name="Burns J.A."/>
            <person name="Paasch A."/>
            <person name="Narechania A."/>
            <person name="Kim E."/>
        </authorList>
    </citation>
    <scope>NUCLEOTIDE SEQUENCE [LARGE SCALE GENOMIC DNA]</scope>
    <source>
        <strain evidence="2 3">PLY_AMNH</strain>
    </source>
</reference>
<evidence type="ECO:0000313" key="2">
    <source>
        <dbReference type="EMBL" id="KAK3257660.1"/>
    </source>
</evidence>
<comment type="caution">
    <text evidence="2">The sequence shown here is derived from an EMBL/GenBank/DDBJ whole genome shotgun (WGS) entry which is preliminary data.</text>
</comment>
<keyword evidence="3" id="KW-1185">Reference proteome</keyword>
<dbReference type="Pfam" id="PF24472">
    <property type="entry name" value="ARM_KDM8_N"/>
    <property type="match status" value="1"/>
</dbReference>
<sequence>MPQGSTVLSFDWNLLQNSCPQFNTLQQDLKADGGSEVCRLLAKAANAAKGGDSATCERLMGIVKQVAWEKLHTGHWKDVRVCWRDLYSVSSIATAAFSKKADSDSSARTQELLRELDLAVLMGGPAYRSHVDAAIATLHVMAQRKVRSPSRSPC</sequence>
<gene>
    <name evidence="2" type="ORF">CYMTET_33264</name>
</gene>
<dbReference type="Proteomes" id="UP001190700">
    <property type="component" value="Unassembled WGS sequence"/>
</dbReference>
<protein>
    <recommendedName>
        <fullName evidence="1">DM8 domain-containing protein</fullName>
    </recommendedName>
</protein>
<dbReference type="InterPro" id="IPR056520">
    <property type="entry name" value="ARM_KDM8_N"/>
</dbReference>
<proteinExistence type="predicted"/>
<evidence type="ECO:0000259" key="1">
    <source>
        <dbReference type="Pfam" id="PF24472"/>
    </source>
</evidence>